<dbReference type="Gene3D" id="3.40.50.300">
    <property type="entry name" value="P-loop containing nucleotide triphosphate hydrolases"/>
    <property type="match status" value="1"/>
</dbReference>
<dbReference type="OrthoDB" id="134933at2"/>
<keyword evidence="2" id="KW-0067">ATP-binding</keyword>
<dbReference type="PROSITE" id="PS50043">
    <property type="entry name" value="HTH_LUXR_2"/>
    <property type="match status" value="1"/>
</dbReference>
<dbReference type="InterPro" id="IPR041664">
    <property type="entry name" value="AAA_16"/>
</dbReference>
<evidence type="ECO:0000313" key="5">
    <source>
        <dbReference type="Proteomes" id="UP000317881"/>
    </source>
</evidence>
<dbReference type="Gene3D" id="1.25.40.10">
    <property type="entry name" value="Tetratricopeptide repeat domain"/>
    <property type="match status" value="1"/>
</dbReference>
<gene>
    <name evidence="4" type="ORF">SSP24_80180</name>
</gene>
<dbReference type="Pfam" id="PF00196">
    <property type="entry name" value="GerE"/>
    <property type="match status" value="1"/>
</dbReference>
<dbReference type="Pfam" id="PF13191">
    <property type="entry name" value="AAA_16"/>
    <property type="match status" value="1"/>
</dbReference>
<feature type="domain" description="HTH luxR-type" evidence="3">
    <location>
        <begin position="862"/>
        <end position="927"/>
    </location>
</feature>
<dbReference type="EMBL" id="BJND01000105">
    <property type="protein sequence ID" value="GEC10363.1"/>
    <property type="molecule type" value="Genomic_DNA"/>
</dbReference>
<protein>
    <submittedName>
        <fullName evidence="4">LuxR family transcriptional regulator</fullName>
    </submittedName>
</protein>
<evidence type="ECO:0000259" key="3">
    <source>
        <dbReference type="PROSITE" id="PS50043"/>
    </source>
</evidence>
<dbReference type="InterPro" id="IPR036388">
    <property type="entry name" value="WH-like_DNA-bd_sf"/>
</dbReference>
<dbReference type="SMART" id="SM00421">
    <property type="entry name" value="HTH_LUXR"/>
    <property type="match status" value="1"/>
</dbReference>
<dbReference type="InterPro" id="IPR027417">
    <property type="entry name" value="P-loop_NTPase"/>
</dbReference>
<dbReference type="SUPFAM" id="SSF52540">
    <property type="entry name" value="P-loop containing nucleoside triphosphate hydrolases"/>
    <property type="match status" value="1"/>
</dbReference>
<evidence type="ECO:0000313" key="4">
    <source>
        <dbReference type="EMBL" id="GEC10363.1"/>
    </source>
</evidence>
<dbReference type="PROSITE" id="PS00622">
    <property type="entry name" value="HTH_LUXR_1"/>
    <property type="match status" value="1"/>
</dbReference>
<dbReference type="CDD" id="cd06170">
    <property type="entry name" value="LuxR_C_like"/>
    <property type="match status" value="1"/>
</dbReference>
<dbReference type="PANTHER" id="PTHR16305:SF35">
    <property type="entry name" value="TRANSCRIPTIONAL ACTIVATOR DOMAIN"/>
    <property type="match status" value="1"/>
</dbReference>
<dbReference type="GO" id="GO:0004016">
    <property type="term" value="F:adenylate cyclase activity"/>
    <property type="evidence" value="ECO:0007669"/>
    <property type="project" value="TreeGrafter"/>
</dbReference>
<accession>A0A4Y3VUP2</accession>
<dbReference type="GO" id="GO:0005524">
    <property type="term" value="F:ATP binding"/>
    <property type="evidence" value="ECO:0007669"/>
    <property type="project" value="UniProtKB-KW"/>
</dbReference>
<dbReference type="Proteomes" id="UP000317881">
    <property type="component" value="Unassembled WGS sequence"/>
</dbReference>
<dbReference type="GO" id="GO:0006355">
    <property type="term" value="P:regulation of DNA-templated transcription"/>
    <property type="evidence" value="ECO:0007669"/>
    <property type="project" value="InterPro"/>
</dbReference>
<proteinExistence type="predicted"/>
<dbReference type="SUPFAM" id="SSF48452">
    <property type="entry name" value="TPR-like"/>
    <property type="match status" value="1"/>
</dbReference>
<dbReference type="InterPro" id="IPR011990">
    <property type="entry name" value="TPR-like_helical_dom_sf"/>
</dbReference>
<dbReference type="PANTHER" id="PTHR16305">
    <property type="entry name" value="TESTICULAR SOLUBLE ADENYLYL CYCLASE"/>
    <property type="match status" value="1"/>
</dbReference>
<evidence type="ECO:0000256" key="2">
    <source>
        <dbReference type="ARBA" id="ARBA00022840"/>
    </source>
</evidence>
<dbReference type="PRINTS" id="PR00038">
    <property type="entry name" value="HTHLUXR"/>
</dbReference>
<keyword evidence="5" id="KW-1185">Reference proteome</keyword>
<dbReference type="InterPro" id="IPR016032">
    <property type="entry name" value="Sig_transdc_resp-reg_C-effctor"/>
</dbReference>
<comment type="caution">
    <text evidence="4">The sequence shown here is derived from an EMBL/GenBank/DDBJ whole genome shotgun (WGS) entry which is preliminary data.</text>
</comment>
<name>A0A4Y3VUP2_9ACTN</name>
<dbReference type="AlphaFoldDB" id="A0A4Y3VUP2"/>
<keyword evidence="1" id="KW-0547">Nucleotide-binding</keyword>
<dbReference type="GO" id="GO:0003677">
    <property type="term" value="F:DNA binding"/>
    <property type="evidence" value="ECO:0007669"/>
    <property type="project" value="InterPro"/>
</dbReference>
<sequence>MPQGVTEGPQPQDIFVGRLRQLQALSACAGRARSGHPQVVLVQGEAGIGKSALIRQWLTGEQADGFRVLRAVCDASEADVTFGVVNQLLASVPPALVREIRPSHADIPPDTTSFHAGTQVLRLLDQLQADGPVVIVVDDVHWADRGSVQALSLVLRRLQADAVLTVLTTRTGTGTTRPMSTVEDDTCRLIAGRQEITPLFLGGLSAADIAELSEQLTGRPMSHAVTQRLHHHTQGHPVHLRTVITQASPAQLRGGREPLPVPMSLAAAVGRQLAAMPHAARAMVEAASVLNARTPLALVGRVADVTDPTAALEPGLAAGLLSWWPSEPSIPVAVSHPLYRRAVLDRISPKRLRAMHAAAVPVVDAAASWAHRVAATDGPDRTLAEELEKAAVEQLAAHNAPRAATLLLWAADVWDSRAERERCLLAAAVYLMEADQLPRVQQLLPEVESCAPSPPRDLVLGGCAAAQGDLTAAEDRLTGAVRAAQATRGLEQIAALGGVWLGRVYAMLGRGRELVELSESMLATAQFSPRLIHNIRANRATGRAFSDGPQAGLREFADLPEAARARAADAELLGQRGVLRVCSGRFHDGIEDVTAALRFHRGKARPVLLHPLLSLAQYSLGAWDDAVITAEKAVEIPLAEEQPWALPIGLAIAALVPAGRGEWDQAQDLLARAERWAWRMSETALAAVAGAQAALARAQSDPEAMLTALQPLRRLPHASAVTVAQLWWRPLEAEALLGTGRLDEAERALRGLERLAGSAPCAGTPASLLSGRLAQARGDATRARAAYERGLRLPSPPDDMPLYRGLLEQAYGRTLAADGEAEQSTVWLARARDRFLSLGARPFLDRCERDLAALSPARIPQHGTSLLELSGREREIAHLIARGLTNKEIAAELFLSVKTVEYHLGNIYRRFNLTGRRQLRDHVQGRSIMLQDRGTGLI</sequence>
<evidence type="ECO:0000256" key="1">
    <source>
        <dbReference type="ARBA" id="ARBA00022741"/>
    </source>
</evidence>
<dbReference type="InterPro" id="IPR000792">
    <property type="entry name" value="Tscrpt_reg_LuxR_C"/>
</dbReference>
<organism evidence="4 5">
    <name type="scientific">Streptomyces spinoverrucosus</name>
    <dbReference type="NCBI Taxonomy" id="284043"/>
    <lineage>
        <taxon>Bacteria</taxon>
        <taxon>Bacillati</taxon>
        <taxon>Actinomycetota</taxon>
        <taxon>Actinomycetes</taxon>
        <taxon>Kitasatosporales</taxon>
        <taxon>Streptomycetaceae</taxon>
        <taxon>Streptomyces</taxon>
    </lineage>
</organism>
<dbReference type="Gene3D" id="1.10.10.10">
    <property type="entry name" value="Winged helix-like DNA-binding domain superfamily/Winged helix DNA-binding domain"/>
    <property type="match status" value="1"/>
</dbReference>
<reference evidence="4 5" key="1">
    <citation type="submission" date="2019-06" db="EMBL/GenBank/DDBJ databases">
        <title>Whole genome shotgun sequence of Streptomyces spinoverrucosus NBRC 14228.</title>
        <authorList>
            <person name="Hosoyama A."/>
            <person name="Uohara A."/>
            <person name="Ohji S."/>
            <person name="Ichikawa N."/>
        </authorList>
    </citation>
    <scope>NUCLEOTIDE SEQUENCE [LARGE SCALE GENOMIC DNA]</scope>
    <source>
        <strain evidence="4 5">NBRC 14228</strain>
    </source>
</reference>
<dbReference type="SUPFAM" id="SSF46894">
    <property type="entry name" value="C-terminal effector domain of the bipartite response regulators"/>
    <property type="match status" value="1"/>
</dbReference>
<dbReference type="GO" id="GO:0005737">
    <property type="term" value="C:cytoplasm"/>
    <property type="evidence" value="ECO:0007669"/>
    <property type="project" value="TreeGrafter"/>
</dbReference>